<comment type="cofactor">
    <cofactor evidence="1">
        <name>Mg(2+)</name>
        <dbReference type="ChEBI" id="CHEBI:18420"/>
    </cofactor>
</comment>
<dbReference type="SUPFAM" id="SSF51604">
    <property type="entry name" value="Enolase C-terminal domain-like"/>
    <property type="match status" value="1"/>
</dbReference>
<dbReference type="GO" id="GO:0016052">
    <property type="term" value="P:carbohydrate catabolic process"/>
    <property type="evidence" value="ECO:0007669"/>
    <property type="project" value="TreeGrafter"/>
</dbReference>
<organism evidence="5">
    <name type="scientific">marine metagenome</name>
    <dbReference type="NCBI Taxonomy" id="408172"/>
    <lineage>
        <taxon>unclassified sequences</taxon>
        <taxon>metagenomes</taxon>
        <taxon>ecological metagenomes</taxon>
    </lineage>
</organism>
<dbReference type="InterPro" id="IPR046945">
    <property type="entry name" value="RHMD-like"/>
</dbReference>
<name>A0A382KWY9_9ZZZZ</name>
<evidence type="ECO:0000256" key="3">
    <source>
        <dbReference type="ARBA" id="ARBA00022842"/>
    </source>
</evidence>
<dbReference type="PANTHER" id="PTHR13794">
    <property type="entry name" value="ENOLASE SUPERFAMILY, MANDELATE RACEMASE"/>
    <property type="match status" value="1"/>
</dbReference>
<dbReference type="SUPFAM" id="SSF54826">
    <property type="entry name" value="Enolase N-terminal domain-like"/>
    <property type="match status" value="1"/>
</dbReference>
<feature type="domain" description="Mandelate racemase/muconate lactonizing enzyme C-terminal" evidence="4">
    <location>
        <begin position="148"/>
        <end position="244"/>
    </location>
</feature>
<dbReference type="SMART" id="SM00922">
    <property type="entry name" value="MR_MLE"/>
    <property type="match status" value="1"/>
</dbReference>
<dbReference type="GO" id="GO:0000287">
    <property type="term" value="F:magnesium ion binding"/>
    <property type="evidence" value="ECO:0007669"/>
    <property type="project" value="TreeGrafter"/>
</dbReference>
<proteinExistence type="predicted"/>
<dbReference type="Pfam" id="PF13378">
    <property type="entry name" value="MR_MLE_C"/>
    <property type="match status" value="1"/>
</dbReference>
<dbReference type="InterPro" id="IPR013341">
    <property type="entry name" value="Mandelate_racemase_N_dom"/>
</dbReference>
<evidence type="ECO:0000256" key="1">
    <source>
        <dbReference type="ARBA" id="ARBA00001946"/>
    </source>
</evidence>
<dbReference type="AlphaFoldDB" id="A0A382KWY9"/>
<reference evidence="5" key="1">
    <citation type="submission" date="2018-05" db="EMBL/GenBank/DDBJ databases">
        <authorList>
            <person name="Lanie J.A."/>
            <person name="Ng W.-L."/>
            <person name="Kazmierczak K.M."/>
            <person name="Andrzejewski T.M."/>
            <person name="Davidsen T.M."/>
            <person name="Wayne K.J."/>
            <person name="Tettelin H."/>
            <person name="Glass J.I."/>
            <person name="Rusch D."/>
            <person name="Podicherti R."/>
            <person name="Tsui H.-C.T."/>
            <person name="Winkler M.E."/>
        </authorList>
    </citation>
    <scope>NUCLEOTIDE SEQUENCE</scope>
</reference>
<keyword evidence="2" id="KW-0479">Metal-binding</keyword>
<dbReference type="InterPro" id="IPR029065">
    <property type="entry name" value="Enolase_C-like"/>
</dbReference>
<sequence>MRIKRVSVFTIKNNLEGKVWNPKIRWLVKYSVLVEIETENGLKGLGECWCFDSQPDALITFFRTEVISKFEGALTQERDAICRDLLDSTTLSARHGIMYSVVSGIDIALWDIEAQSKDLPLYQLLGGRTGEVNLYASGGLYGENKSTDDLTTELSGYVKAGFKCVKMKVGGMEIKEDTKRVRSVRDALGPDIGIILDGVYSYTTEDAVRMFDSVRDFKISAFQSPITLSEGEKMANLVNEHNIPVMGIEAEYRDEILMTLINSGSVSILQIALVACGGLSAGLRLCNKAANYDLPCSLEVSSTAVAELAAFHLAAAHPSVLNVEFHMVHQVMFDQFPFSLNDIQGGLLRLPDKPGLGITLQYDKVEKVI</sequence>
<protein>
    <recommendedName>
        <fullName evidence="4">Mandelate racemase/muconate lactonizing enzyme C-terminal domain-containing protein</fullName>
    </recommendedName>
</protein>
<dbReference type="CDD" id="cd03316">
    <property type="entry name" value="MR_like"/>
    <property type="match status" value="1"/>
</dbReference>
<evidence type="ECO:0000259" key="4">
    <source>
        <dbReference type="SMART" id="SM00922"/>
    </source>
</evidence>
<gene>
    <name evidence="5" type="ORF">METZ01_LOCUS280035</name>
</gene>
<dbReference type="Gene3D" id="3.20.20.120">
    <property type="entry name" value="Enolase-like C-terminal domain"/>
    <property type="match status" value="1"/>
</dbReference>
<dbReference type="InterPro" id="IPR036849">
    <property type="entry name" value="Enolase-like_C_sf"/>
</dbReference>
<evidence type="ECO:0000256" key="2">
    <source>
        <dbReference type="ARBA" id="ARBA00022723"/>
    </source>
</evidence>
<dbReference type="EMBL" id="UINC01082430">
    <property type="protein sequence ID" value="SVC27181.1"/>
    <property type="molecule type" value="Genomic_DNA"/>
</dbReference>
<dbReference type="PANTHER" id="PTHR13794:SF58">
    <property type="entry name" value="MITOCHONDRIAL ENOLASE SUPERFAMILY MEMBER 1"/>
    <property type="match status" value="1"/>
</dbReference>
<dbReference type="GO" id="GO:0016836">
    <property type="term" value="F:hydro-lyase activity"/>
    <property type="evidence" value="ECO:0007669"/>
    <property type="project" value="TreeGrafter"/>
</dbReference>
<accession>A0A382KWY9</accession>
<keyword evidence="3" id="KW-0460">Magnesium</keyword>
<evidence type="ECO:0000313" key="5">
    <source>
        <dbReference type="EMBL" id="SVC27181.1"/>
    </source>
</evidence>
<dbReference type="InterPro" id="IPR029017">
    <property type="entry name" value="Enolase-like_N"/>
</dbReference>
<dbReference type="Gene3D" id="3.30.390.10">
    <property type="entry name" value="Enolase-like, N-terminal domain"/>
    <property type="match status" value="1"/>
</dbReference>
<dbReference type="InterPro" id="IPR013342">
    <property type="entry name" value="Mandelate_racemase_C"/>
</dbReference>
<dbReference type="Pfam" id="PF02746">
    <property type="entry name" value="MR_MLE_N"/>
    <property type="match status" value="1"/>
</dbReference>